<gene>
    <name evidence="1" type="ORF">LCGC14_1104210</name>
</gene>
<sequence>MFYVDTVGHGAFRWQRSRYHSKVYIPVVIDERGEPRTLRRIIFFDTNGKLKSPTQRDANTYAEAVCARYASAKTRMDNLTSEKESDNGQ</sequence>
<dbReference type="EMBL" id="LAZR01004996">
    <property type="protein sequence ID" value="KKN03784.1"/>
    <property type="molecule type" value="Genomic_DNA"/>
</dbReference>
<proteinExistence type="predicted"/>
<name>A0A0F9MD85_9ZZZZ</name>
<comment type="caution">
    <text evidence="1">The sequence shown here is derived from an EMBL/GenBank/DDBJ whole genome shotgun (WGS) entry which is preliminary data.</text>
</comment>
<protein>
    <submittedName>
        <fullName evidence="1">Uncharacterized protein</fullName>
    </submittedName>
</protein>
<reference evidence="1" key="1">
    <citation type="journal article" date="2015" name="Nature">
        <title>Complex archaea that bridge the gap between prokaryotes and eukaryotes.</title>
        <authorList>
            <person name="Spang A."/>
            <person name="Saw J.H."/>
            <person name="Jorgensen S.L."/>
            <person name="Zaremba-Niedzwiedzka K."/>
            <person name="Martijn J."/>
            <person name="Lind A.E."/>
            <person name="van Eijk R."/>
            <person name="Schleper C."/>
            <person name="Guy L."/>
            <person name="Ettema T.J."/>
        </authorList>
    </citation>
    <scope>NUCLEOTIDE SEQUENCE</scope>
</reference>
<accession>A0A0F9MD85</accession>
<dbReference type="AlphaFoldDB" id="A0A0F9MD85"/>
<evidence type="ECO:0000313" key="1">
    <source>
        <dbReference type="EMBL" id="KKN03784.1"/>
    </source>
</evidence>
<organism evidence="1">
    <name type="scientific">marine sediment metagenome</name>
    <dbReference type="NCBI Taxonomy" id="412755"/>
    <lineage>
        <taxon>unclassified sequences</taxon>
        <taxon>metagenomes</taxon>
        <taxon>ecological metagenomes</taxon>
    </lineage>
</organism>